<comment type="caution">
    <text evidence="1">The sequence shown here is derived from an EMBL/GenBank/DDBJ whole genome shotgun (WGS) entry which is preliminary data.</text>
</comment>
<reference evidence="1 2" key="1">
    <citation type="submission" date="2023-01" db="EMBL/GenBank/DDBJ databases">
        <title>Halorubrum ezzemoulense from Santa Pola, Spain.</title>
        <authorList>
            <person name="Feng Y."/>
            <person name="Louyakis A.S."/>
            <person name="Gogarten J.P."/>
        </authorList>
    </citation>
    <scope>NUCLEOTIDE SEQUENCE [LARGE SCALE GENOMIC DNA]</scope>
    <source>
        <strain evidence="1 2">AMM015</strain>
    </source>
</reference>
<dbReference type="Proteomes" id="UP001210528">
    <property type="component" value="Unassembled WGS sequence"/>
</dbReference>
<accession>A0ABT4Z649</accession>
<dbReference type="EMBL" id="JAQLUK010000025">
    <property type="protein sequence ID" value="MDB2293641.1"/>
    <property type="molecule type" value="Genomic_DNA"/>
</dbReference>
<proteinExistence type="predicted"/>
<gene>
    <name evidence="1" type="ORF">PM085_15390</name>
</gene>
<organism evidence="1 2">
    <name type="scientific">Halorubrum ezzemoulense</name>
    <name type="common">Halorubrum chaoviator</name>
    <dbReference type="NCBI Taxonomy" id="337243"/>
    <lineage>
        <taxon>Archaea</taxon>
        <taxon>Methanobacteriati</taxon>
        <taxon>Methanobacteriota</taxon>
        <taxon>Stenosarchaea group</taxon>
        <taxon>Halobacteria</taxon>
        <taxon>Halobacteriales</taxon>
        <taxon>Haloferacaceae</taxon>
        <taxon>Halorubrum</taxon>
    </lineage>
</organism>
<protein>
    <submittedName>
        <fullName evidence="1">Uncharacterized protein</fullName>
    </submittedName>
</protein>
<sequence length="211" mass="23805">MYALSFIEAFRTVDSAVERALSLDTYRRTNRVRQIRSEAVAAVDDIAELATVAVTGTELSGYERWETDDTVESIVEAQIADRDDLNLDAEAVDRAVSDGRLVEKDGTVLVPLTEGTGPIRNWWLLADELRDWLAELIDDARRLHRRADAGGSDLVETAFWTLLDRLIALRELLDEALTMGEFVYRSTRRDTFEMLTDIGWIAGTITERTHA</sequence>
<keyword evidence="2" id="KW-1185">Reference proteome</keyword>
<dbReference type="RefSeq" id="WP_271970424.1">
    <property type="nucleotide sequence ID" value="NZ_JAQLUK010000025.1"/>
</dbReference>
<name>A0ABT4Z649_HALEZ</name>
<evidence type="ECO:0000313" key="2">
    <source>
        <dbReference type="Proteomes" id="UP001210528"/>
    </source>
</evidence>
<evidence type="ECO:0000313" key="1">
    <source>
        <dbReference type="EMBL" id="MDB2293641.1"/>
    </source>
</evidence>